<dbReference type="eggNOG" id="ENOG502ZW3A">
    <property type="taxonomic scope" value="Bacteria"/>
</dbReference>
<feature type="transmembrane region" description="Helical" evidence="1">
    <location>
        <begin position="78"/>
        <end position="97"/>
    </location>
</feature>
<sequence>MKQQNLVKNMVTTAMCIALCVVLPMAFHMIPNAGSVISPMHIPVLICGLVCGWQYGLVCGLVGPLLSSIITGMPPMAILPAMMVELAVYGICTGLMIKLVNTGKIYADLYISLIVAMLAGRVIGGLSRALIFARGEYSIKVWATSYFVTSLPGIIIQLIFIPTIVFALYKAGLATNSTVKKAA</sequence>
<feature type="transmembrane region" description="Helical" evidence="1">
    <location>
        <begin position="109"/>
        <end position="131"/>
    </location>
</feature>
<dbReference type="KEGG" id="bpb:bpr_I2709"/>
<dbReference type="Proteomes" id="UP000001299">
    <property type="component" value="Chromosome 1"/>
</dbReference>
<dbReference type="HOGENOM" id="CLU_108875_1_0_9"/>
<proteinExistence type="predicted"/>
<evidence type="ECO:0000313" key="3">
    <source>
        <dbReference type="Proteomes" id="UP000001299"/>
    </source>
</evidence>
<feature type="transmembrane region" description="Helical" evidence="1">
    <location>
        <begin position="12"/>
        <end position="30"/>
    </location>
</feature>
<dbReference type="AlphaFoldDB" id="E0RZ69"/>
<keyword evidence="3" id="KW-1185">Reference proteome</keyword>
<protein>
    <recommendedName>
        <fullName evidence="4">ECF transporter S component</fullName>
    </recommendedName>
</protein>
<gene>
    <name evidence="2" type="ordered locus">bpr_I2709</name>
</gene>
<evidence type="ECO:0008006" key="4">
    <source>
        <dbReference type="Google" id="ProtNLM"/>
    </source>
</evidence>
<dbReference type="InterPro" id="IPR024529">
    <property type="entry name" value="ECF_trnsprt_substrate-spec"/>
</dbReference>
<dbReference type="Gene3D" id="1.10.1760.20">
    <property type="match status" value="1"/>
</dbReference>
<dbReference type="STRING" id="515622.bpr_I2709"/>
<keyword evidence="1" id="KW-1133">Transmembrane helix</keyword>
<evidence type="ECO:0000313" key="2">
    <source>
        <dbReference type="EMBL" id="ADL35441.1"/>
    </source>
</evidence>
<reference evidence="2 3" key="1">
    <citation type="journal article" date="2010" name="PLoS ONE">
        <title>The glycobiome of the rumen bacterium Butyrivibrio proteoclasticus B316(T) highlights adaptation to a polysaccharide-rich environment.</title>
        <authorList>
            <person name="Kelly W.J."/>
            <person name="Leahy S.C."/>
            <person name="Altermann E."/>
            <person name="Yeoman C.J."/>
            <person name="Dunne J.C."/>
            <person name="Kong Z."/>
            <person name="Pacheco D.M."/>
            <person name="Li D."/>
            <person name="Noel S.J."/>
            <person name="Moon C.D."/>
            <person name="Cookson A.L."/>
            <person name="Attwood G.T."/>
        </authorList>
    </citation>
    <scope>NUCLEOTIDE SEQUENCE [LARGE SCALE GENOMIC DNA]</scope>
    <source>
        <strain evidence="3">ATCC 51982 / DSM 14932 / B316</strain>
    </source>
</reference>
<dbReference type="Pfam" id="PF12822">
    <property type="entry name" value="ECF_trnsprt"/>
    <property type="match status" value="1"/>
</dbReference>
<dbReference type="EMBL" id="CP001810">
    <property type="protein sequence ID" value="ADL35441.1"/>
    <property type="molecule type" value="Genomic_DNA"/>
</dbReference>
<keyword evidence="1" id="KW-0472">Membrane</keyword>
<feature type="transmembrane region" description="Helical" evidence="1">
    <location>
        <begin position="143"/>
        <end position="169"/>
    </location>
</feature>
<name>E0RZ69_BUTPB</name>
<evidence type="ECO:0000256" key="1">
    <source>
        <dbReference type="SAM" id="Phobius"/>
    </source>
</evidence>
<organism evidence="2 3">
    <name type="scientific">Butyrivibrio proteoclasticus (strain ATCC 51982 / DSM 14932 / B316)</name>
    <name type="common">Clostridium proteoclasticum</name>
    <dbReference type="NCBI Taxonomy" id="515622"/>
    <lineage>
        <taxon>Bacteria</taxon>
        <taxon>Bacillati</taxon>
        <taxon>Bacillota</taxon>
        <taxon>Clostridia</taxon>
        <taxon>Lachnospirales</taxon>
        <taxon>Lachnospiraceae</taxon>
        <taxon>Butyrivibrio</taxon>
    </lineage>
</organism>
<feature type="transmembrane region" description="Helical" evidence="1">
    <location>
        <begin position="42"/>
        <end position="66"/>
    </location>
</feature>
<dbReference type="GO" id="GO:0022857">
    <property type="term" value="F:transmembrane transporter activity"/>
    <property type="evidence" value="ECO:0007669"/>
    <property type="project" value="InterPro"/>
</dbReference>
<keyword evidence="1" id="KW-0812">Transmembrane</keyword>
<dbReference type="RefSeq" id="WP_013282094.1">
    <property type="nucleotide sequence ID" value="NC_014387.1"/>
</dbReference>
<accession>E0RZ69</accession>